<evidence type="ECO:0000313" key="2">
    <source>
        <dbReference type="Proteomes" id="UP001597260"/>
    </source>
</evidence>
<dbReference type="EMBL" id="JBHTMP010000007">
    <property type="protein sequence ID" value="MFD1320714.1"/>
    <property type="molecule type" value="Genomic_DNA"/>
</dbReference>
<gene>
    <name evidence="1" type="ORF">ACFQ4H_06375</name>
</gene>
<accession>A0ABW3YBR6</accession>
<proteinExistence type="predicted"/>
<dbReference type="RefSeq" id="WP_377567984.1">
    <property type="nucleotide sequence ID" value="NZ_JBHTMP010000007.1"/>
</dbReference>
<dbReference type="Proteomes" id="UP001597260">
    <property type="component" value="Unassembled WGS sequence"/>
</dbReference>
<evidence type="ECO:0000313" key="1">
    <source>
        <dbReference type="EMBL" id="MFD1320714.1"/>
    </source>
</evidence>
<name>A0ABW3YBR6_9ACTN</name>
<sequence length="66" mass="7637">MPNVEKQAKLPAAWLAHAFATDAERQTYVVDNDLQDLSPDLSDFLTFFEKRKQRMRERLTTLLGVV</sequence>
<comment type="caution">
    <text evidence="1">The sequence shown here is derived from an EMBL/GenBank/DDBJ whole genome shotgun (WGS) entry which is preliminary data.</text>
</comment>
<organism evidence="1 2">
    <name type="scientific">Micromonospora sonneratiae</name>
    <dbReference type="NCBI Taxonomy" id="1184706"/>
    <lineage>
        <taxon>Bacteria</taxon>
        <taxon>Bacillati</taxon>
        <taxon>Actinomycetota</taxon>
        <taxon>Actinomycetes</taxon>
        <taxon>Micromonosporales</taxon>
        <taxon>Micromonosporaceae</taxon>
        <taxon>Micromonospora</taxon>
    </lineage>
</organism>
<protein>
    <submittedName>
        <fullName evidence="1">Uncharacterized protein</fullName>
    </submittedName>
</protein>
<keyword evidence="2" id="KW-1185">Reference proteome</keyword>
<reference evidence="2" key="1">
    <citation type="journal article" date="2019" name="Int. J. Syst. Evol. Microbiol.">
        <title>The Global Catalogue of Microorganisms (GCM) 10K type strain sequencing project: providing services to taxonomists for standard genome sequencing and annotation.</title>
        <authorList>
            <consortium name="The Broad Institute Genomics Platform"/>
            <consortium name="The Broad Institute Genome Sequencing Center for Infectious Disease"/>
            <person name="Wu L."/>
            <person name="Ma J."/>
        </authorList>
    </citation>
    <scope>NUCLEOTIDE SEQUENCE [LARGE SCALE GENOMIC DNA]</scope>
    <source>
        <strain evidence="2">JCM 31037</strain>
    </source>
</reference>